<dbReference type="Proteomes" id="UP000799755">
    <property type="component" value="Unassembled WGS sequence"/>
</dbReference>
<dbReference type="EMBL" id="MU003534">
    <property type="protein sequence ID" value="KAF2464736.1"/>
    <property type="molecule type" value="Genomic_DNA"/>
</dbReference>
<evidence type="ECO:0000313" key="2">
    <source>
        <dbReference type="Proteomes" id="UP000799755"/>
    </source>
</evidence>
<gene>
    <name evidence="1" type="ORF">BDR25DRAFT_361280</name>
</gene>
<reference evidence="1" key="1">
    <citation type="journal article" date="2020" name="Stud. Mycol.">
        <title>101 Dothideomycetes genomes: a test case for predicting lifestyles and emergence of pathogens.</title>
        <authorList>
            <person name="Haridas S."/>
            <person name="Albert R."/>
            <person name="Binder M."/>
            <person name="Bloem J."/>
            <person name="Labutti K."/>
            <person name="Salamov A."/>
            <person name="Andreopoulos B."/>
            <person name="Baker S."/>
            <person name="Barry K."/>
            <person name="Bills G."/>
            <person name="Bluhm B."/>
            <person name="Cannon C."/>
            <person name="Castanera R."/>
            <person name="Culley D."/>
            <person name="Daum C."/>
            <person name="Ezra D."/>
            <person name="Gonzalez J."/>
            <person name="Henrissat B."/>
            <person name="Kuo A."/>
            <person name="Liang C."/>
            <person name="Lipzen A."/>
            <person name="Lutzoni F."/>
            <person name="Magnuson J."/>
            <person name="Mondo S."/>
            <person name="Nolan M."/>
            <person name="Ohm R."/>
            <person name="Pangilinan J."/>
            <person name="Park H.-J."/>
            <person name="Ramirez L."/>
            <person name="Alfaro M."/>
            <person name="Sun H."/>
            <person name="Tritt A."/>
            <person name="Yoshinaga Y."/>
            <person name="Zwiers L.-H."/>
            <person name="Turgeon B."/>
            <person name="Goodwin S."/>
            <person name="Spatafora J."/>
            <person name="Crous P."/>
            <person name="Grigoriev I."/>
        </authorList>
    </citation>
    <scope>NUCLEOTIDE SEQUENCE</scope>
    <source>
        <strain evidence="1">ATCC 200398</strain>
    </source>
</reference>
<accession>A0ACB6QF23</accession>
<organism evidence="1 2">
    <name type="scientific">Lindgomyces ingoldianus</name>
    <dbReference type="NCBI Taxonomy" id="673940"/>
    <lineage>
        <taxon>Eukaryota</taxon>
        <taxon>Fungi</taxon>
        <taxon>Dikarya</taxon>
        <taxon>Ascomycota</taxon>
        <taxon>Pezizomycotina</taxon>
        <taxon>Dothideomycetes</taxon>
        <taxon>Pleosporomycetidae</taxon>
        <taxon>Pleosporales</taxon>
        <taxon>Lindgomycetaceae</taxon>
        <taxon>Lindgomyces</taxon>
    </lineage>
</organism>
<comment type="caution">
    <text evidence="1">The sequence shown here is derived from an EMBL/GenBank/DDBJ whole genome shotgun (WGS) entry which is preliminary data.</text>
</comment>
<keyword evidence="2" id="KW-1185">Reference proteome</keyword>
<proteinExistence type="predicted"/>
<name>A0ACB6QF23_9PLEO</name>
<protein>
    <submittedName>
        <fullName evidence="1">Uncharacterized protein</fullName>
    </submittedName>
</protein>
<evidence type="ECO:0000313" key="1">
    <source>
        <dbReference type="EMBL" id="KAF2464736.1"/>
    </source>
</evidence>
<sequence>MPGQRRRRSLMGRGSVFPGNEPRPPSHKINNQQHRNYVGFNRQAPPHPKHPDLKHPHLKHLHLKYPKHSTTVRNCTNSSCKPGSDVAEDIPMQDAGNCFLMLQVADSVALLTVPRNLCHPMVRGLHDMPLKTHHTFVFINHASNLQIQSFSKLSQ</sequence>